<evidence type="ECO:0000313" key="3">
    <source>
        <dbReference type="Proteomes" id="UP000516437"/>
    </source>
</evidence>
<dbReference type="Proteomes" id="UP000516437">
    <property type="component" value="Chromosome 6"/>
</dbReference>
<protein>
    <submittedName>
        <fullName evidence="2">Uncharacterized protein</fullName>
    </submittedName>
</protein>
<feature type="region of interest" description="Disordered" evidence="1">
    <location>
        <begin position="254"/>
        <end position="281"/>
    </location>
</feature>
<sequence length="281" mass="29284">MTGSVIQAYGVAVRVRAFGALMWARQMPDLTPDEHSRVKLALASRPWEVADFLSSSEMGTSAGRDRQNSGRVGSVWGSRVITPREWGRTTWQSEHCKCSVLTVSPLEVGGGIAESPTCSRCGEGRAEMAESNCMEEWSAGFYVGFDTAMEAVGDKFPRVDLSSIKAEDYAIEVGAEVGSPLAAEVPDAGLRGANPEAVAEGEGTSGLIPAPVTADSPSPIQEISLADPPAVAVSLASIDQAALSLMVILGGSLEGQSTPTLQGKETMEEDAGKPSAVAPEG</sequence>
<comment type="caution">
    <text evidence="2">The sequence shown here is derived from an EMBL/GenBank/DDBJ whole genome shotgun (WGS) entry which is preliminary data.</text>
</comment>
<dbReference type="AlphaFoldDB" id="A0A6A1V9U1"/>
<gene>
    <name evidence="2" type="ORF">CJ030_MR6G016113</name>
</gene>
<proteinExistence type="predicted"/>
<accession>A0A6A1V9U1</accession>
<organism evidence="2 3">
    <name type="scientific">Morella rubra</name>
    <name type="common">Chinese bayberry</name>
    <dbReference type="NCBI Taxonomy" id="262757"/>
    <lineage>
        <taxon>Eukaryota</taxon>
        <taxon>Viridiplantae</taxon>
        <taxon>Streptophyta</taxon>
        <taxon>Embryophyta</taxon>
        <taxon>Tracheophyta</taxon>
        <taxon>Spermatophyta</taxon>
        <taxon>Magnoliopsida</taxon>
        <taxon>eudicotyledons</taxon>
        <taxon>Gunneridae</taxon>
        <taxon>Pentapetalae</taxon>
        <taxon>rosids</taxon>
        <taxon>fabids</taxon>
        <taxon>Fagales</taxon>
        <taxon>Myricaceae</taxon>
        <taxon>Morella</taxon>
    </lineage>
</organism>
<evidence type="ECO:0000313" key="2">
    <source>
        <dbReference type="EMBL" id="KAB1209245.1"/>
    </source>
</evidence>
<reference evidence="2 3" key="1">
    <citation type="journal article" date="2019" name="Plant Biotechnol. J.">
        <title>The red bayberry genome and genetic basis of sex determination.</title>
        <authorList>
            <person name="Jia H.M."/>
            <person name="Jia H.J."/>
            <person name="Cai Q.L."/>
            <person name="Wang Y."/>
            <person name="Zhao H.B."/>
            <person name="Yang W.F."/>
            <person name="Wang G.Y."/>
            <person name="Li Y.H."/>
            <person name="Zhan D.L."/>
            <person name="Shen Y.T."/>
            <person name="Niu Q.F."/>
            <person name="Chang L."/>
            <person name="Qiu J."/>
            <person name="Zhao L."/>
            <person name="Xie H.B."/>
            <person name="Fu W.Y."/>
            <person name="Jin J."/>
            <person name="Li X.W."/>
            <person name="Jiao Y."/>
            <person name="Zhou C.C."/>
            <person name="Tu T."/>
            <person name="Chai C.Y."/>
            <person name="Gao J.L."/>
            <person name="Fan L.J."/>
            <person name="van de Weg E."/>
            <person name="Wang J.Y."/>
            <person name="Gao Z.S."/>
        </authorList>
    </citation>
    <scope>NUCLEOTIDE SEQUENCE [LARGE SCALE GENOMIC DNA]</scope>
    <source>
        <tissue evidence="2">Leaves</tissue>
    </source>
</reference>
<name>A0A6A1V9U1_9ROSI</name>
<dbReference type="EMBL" id="RXIC02000024">
    <property type="protein sequence ID" value="KAB1209245.1"/>
    <property type="molecule type" value="Genomic_DNA"/>
</dbReference>
<feature type="compositionally biased region" description="Polar residues" evidence="1">
    <location>
        <begin position="254"/>
        <end position="263"/>
    </location>
</feature>
<keyword evidence="3" id="KW-1185">Reference proteome</keyword>
<evidence type="ECO:0000256" key="1">
    <source>
        <dbReference type="SAM" id="MobiDB-lite"/>
    </source>
</evidence>